<evidence type="ECO:0000313" key="2">
    <source>
        <dbReference type="EMBL" id="GAA4231759.1"/>
    </source>
</evidence>
<name>A0ABP8C132_9ACTN</name>
<dbReference type="SUPFAM" id="SSF109854">
    <property type="entry name" value="DinB/YfiT-like putative metalloenzymes"/>
    <property type="match status" value="1"/>
</dbReference>
<sequence length="201" mass="21082">MSSEQSTVTANAVELVERAFDTTNALLAAVPDDRWDASSPCGGWTVRQVGNHLVGSLAIIEAYTREDAEAIAVAETDRETERDLDGAHPAKAFGAAADSCLDAVSAFGALDREVPFVIGEVPGVFLTRVCLLESLVHGWDVARGASTPYDADGDVVDAVAVFAKEGPIEKRRTAGFFGPGLPVGPDAPAFTRLLALLGRQA</sequence>
<dbReference type="NCBIfam" id="TIGR03083">
    <property type="entry name" value="maleylpyruvate isomerase family mycothiol-dependent enzyme"/>
    <property type="match status" value="1"/>
</dbReference>
<dbReference type="Gene3D" id="1.20.120.450">
    <property type="entry name" value="dinb family like domain"/>
    <property type="match status" value="1"/>
</dbReference>
<dbReference type="EMBL" id="BAABAS010000006">
    <property type="protein sequence ID" value="GAA4231759.1"/>
    <property type="molecule type" value="Genomic_DNA"/>
</dbReference>
<accession>A0ABP8C132</accession>
<dbReference type="NCBIfam" id="TIGR03086">
    <property type="entry name" value="TIGR03086 family metal-binding protein"/>
    <property type="match status" value="1"/>
</dbReference>
<dbReference type="InterPro" id="IPR017517">
    <property type="entry name" value="Maleyloyr_isom"/>
</dbReference>
<protein>
    <submittedName>
        <fullName evidence="2">TIGR03086 family metal-binding protein</fullName>
    </submittedName>
</protein>
<reference evidence="3" key="1">
    <citation type="journal article" date="2019" name="Int. J. Syst. Evol. Microbiol.">
        <title>The Global Catalogue of Microorganisms (GCM) 10K type strain sequencing project: providing services to taxonomists for standard genome sequencing and annotation.</title>
        <authorList>
            <consortium name="The Broad Institute Genomics Platform"/>
            <consortium name="The Broad Institute Genome Sequencing Center for Infectious Disease"/>
            <person name="Wu L."/>
            <person name="Ma J."/>
        </authorList>
    </citation>
    <scope>NUCLEOTIDE SEQUENCE [LARGE SCALE GENOMIC DNA]</scope>
    <source>
        <strain evidence="3">JCM 17440</strain>
    </source>
</reference>
<proteinExistence type="predicted"/>
<dbReference type="InterPro" id="IPR017520">
    <property type="entry name" value="CHP03086"/>
</dbReference>
<feature type="domain" description="Mycothiol-dependent maleylpyruvate isomerase metal-binding" evidence="1">
    <location>
        <begin position="17"/>
        <end position="142"/>
    </location>
</feature>
<dbReference type="InterPro" id="IPR024344">
    <property type="entry name" value="MDMPI_metal-binding"/>
</dbReference>
<organism evidence="2 3">
    <name type="scientific">Actinomadura meridiana</name>
    <dbReference type="NCBI Taxonomy" id="559626"/>
    <lineage>
        <taxon>Bacteria</taxon>
        <taxon>Bacillati</taxon>
        <taxon>Actinomycetota</taxon>
        <taxon>Actinomycetes</taxon>
        <taxon>Streptosporangiales</taxon>
        <taxon>Thermomonosporaceae</taxon>
        <taxon>Actinomadura</taxon>
    </lineage>
</organism>
<evidence type="ECO:0000259" key="1">
    <source>
        <dbReference type="Pfam" id="PF11716"/>
    </source>
</evidence>
<gene>
    <name evidence="2" type="ORF">GCM10022254_29870</name>
</gene>
<dbReference type="RefSeq" id="WP_344896181.1">
    <property type="nucleotide sequence ID" value="NZ_BAABAS010000006.1"/>
</dbReference>
<dbReference type="InterPro" id="IPR034660">
    <property type="entry name" value="DinB/YfiT-like"/>
</dbReference>
<dbReference type="Pfam" id="PF11716">
    <property type="entry name" value="MDMPI_N"/>
    <property type="match status" value="1"/>
</dbReference>
<dbReference type="Proteomes" id="UP001501710">
    <property type="component" value="Unassembled WGS sequence"/>
</dbReference>
<evidence type="ECO:0000313" key="3">
    <source>
        <dbReference type="Proteomes" id="UP001501710"/>
    </source>
</evidence>
<keyword evidence="3" id="KW-1185">Reference proteome</keyword>
<comment type="caution">
    <text evidence="2">The sequence shown here is derived from an EMBL/GenBank/DDBJ whole genome shotgun (WGS) entry which is preliminary data.</text>
</comment>